<sequence length="86" mass="10031">MKVIPFIPECEDVVIDTLSEQQQLRQSVEAVHENIKPALIQNLESRSKDELIQSYCNEMDAKNKAYYFILESGLINEFYQFCQNQA</sequence>
<organism evidence="1 2">
    <name type="scientific">Xanthocytophaga flava</name>
    <dbReference type="NCBI Taxonomy" id="3048013"/>
    <lineage>
        <taxon>Bacteria</taxon>
        <taxon>Pseudomonadati</taxon>
        <taxon>Bacteroidota</taxon>
        <taxon>Cytophagia</taxon>
        <taxon>Cytophagales</taxon>
        <taxon>Rhodocytophagaceae</taxon>
        <taxon>Xanthocytophaga</taxon>
    </lineage>
</organism>
<name>A0AAE3QND3_9BACT</name>
<evidence type="ECO:0000313" key="1">
    <source>
        <dbReference type="EMBL" id="MDJ1481866.1"/>
    </source>
</evidence>
<evidence type="ECO:0000313" key="2">
    <source>
        <dbReference type="Proteomes" id="UP001241110"/>
    </source>
</evidence>
<accession>A0AAE3QND3</accession>
<reference evidence="1" key="1">
    <citation type="submission" date="2023-05" db="EMBL/GenBank/DDBJ databases">
        <authorList>
            <person name="Zhang X."/>
        </authorList>
    </citation>
    <scope>NUCLEOTIDE SEQUENCE</scope>
    <source>
        <strain evidence="1">YF14B1</strain>
    </source>
</reference>
<dbReference type="AlphaFoldDB" id="A0AAE3QND3"/>
<dbReference type="EMBL" id="JASJOS010000006">
    <property type="protein sequence ID" value="MDJ1481866.1"/>
    <property type="molecule type" value="Genomic_DNA"/>
</dbReference>
<gene>
    <name evidence="1" type="ORF">QNI16_15300</name>
</gene>
<dbReference type="Proteomes" id="UP001241110">
    <property type="component" value="Unassembled WGS sequence"/>
</dbReference>
<dbReference type="RefSeq" id="WP_313980232.1">
    <property type="nucleotide sequence ID" value="NZ_JASJOS010000006.1"/>
</dbReference>
<proteinExistence type="predicted"/>
<protein>
    <submittedName>
        <fullName evidence="1">Uncharacterized protein</fullName>
    </submittedName>
</protein>
<comment type="caution">
    <text evidence="1">The sequence shown here is derived from an EMBL/GenBank/DDBJ whole genome shotgun (WGS) entry which is preliminary data.</text>
</comment>